<feature type="region of interest" description="Disordered" evidence="1">
    <location>
        <begin position="145"/>
        <end position="182"/>
    </location>
</feature>
<gene>
    <name evidence="2" type="ORF">D9613_001754</name>
</gene>
<sequence length="407" mass="44607">MTEYDFSPEAYERYLATQARIANWVDKTEQHRAQFEHAIQPSPPPSVSPPARPSHHSYDPHHGSRSKRSPPPPMHLHGHSQQYQQPRQLFIHPPSPASDSSDDYGDGPGPMPLTSPGVVFPQQQQHPAAYHHLAPMPMMHAPGPMVLPQTYMATPHHKSSSRHHHRSSHSRSRSHHSPGYYSVASPPVSPGYQYAYPQMTARGHPGYMMMQPQLPRAMPYMVISVLKSLTVTEIALFLLCIFVSPDLTQPPRSAPASVTSFSVPTSPASAQLSNGGVNGSYFPTFSQGSNLYPPQFNSPNRVGAEAWSYGVASPSHSVVSASTGTTGTIAVVIPPPQQQGHHQTHYFTSIPQYQGIHSAMASPTYLPALPSGSSYSNNPLYAPQMHHARAYDFGSGKDTHYLRRSIG</sequence>
<evidence type="ECO:0000313" key="3">
    <source>
        <dbReference type="Proteomes" id="UP000521872"/>
    </source>
</evidence>
<dbReference type="EMBL" id="JAACJL010000001">
    <property type="protein sequence ID" value="KAF4623533.1"/>
    <property type="molecule type" value="Genomic_DNA"/>
</dbReference>
<reference evidence="2 3" key="1">
    <citation type="submission" date="2019-12" db="EMBL/GenBank/DDBJ databases">
        <authorList>
            <person name="Floudas D."/>
            <person name="Bentzer J."/>
            <person name="Ahren D."/>
            <person name="Johansson T."/>
            <person name="Persson P."/>
            <person name="Tunlid A."/>
        </authorList>
    </citation>
    <scope>NUCLEOTIDE SEQUENCE [LARGE SCALE GENOMIC DNA]</scope>
    <source>
        <strain evidence="2 3">CBS 102.39</strain>
    </source>
</reference>
<feature type="compositionally biased region" description="Pro residues" evidence="1">
    <location>
        <begin position="41"/>
        <end position="52"/>
    </location>
</feature>
<feature type="region of interest" description="Disordered" evidence="1">
    <location>
        <begin position="37"/>
        <end position="119"/>
    </location>
</feature>
<proteinExistence type="predicted"/>
<feature type="compositionally biased region" description="Basic residues" evidence="1">
    <location>
        <begin position="155"/>
        <end position="176"/>
    </location>
</feature>
<evidence type="ECO:0000256" key="1">
    <source>
        <dbReference type="SAM" id="MobiDB-lite"/>
    </source>
</evidence>
<dbReference type="Proteomes" id="UP000521872">
    <property type="component" value="Unassembled WGS sequence"/>
</dbReference>
<keyword evidence="3" id="KW-1185">Reference proteome</keyword>
<protein>
    <submittedName>
        <fullName evidence="2">Uncharacterized protein</fullName>
    </submittedName>
</protein>
<dbReference type="AlphaFoldDB" id="A0A8H4VUZ2"/>
<name>A0A8H4VUZ2_9AGAR</name>
<evidence type="ECO:0000313" key="2">
    <source>
        <dbReference type="EMBL" id="KAF4623533.1"/>
    </source>
</evidence>
<accession>A0A8H4VUZ2</accession>
<organism evidence="2 3">
    <name type="scientific">Agrocybe pediades</name>
    <dbReference type="NCBI Taxonomy" id="84607"/>
    <lineage>
        <taxon>Eukaryota</taxon>
        <taxon>Fungi</taxon>
        <taxon>Dikarya</taxon>
        <taxon>Basidiomycota</taxon>
        <taxon>Agaricomycotina</taxon>
        <taxon>Agaricomycetes</taxon>
        <taxon>Agaricomycetidae</taxon>
        <taxon>Agaricales</taxon>
        <taxon>Agaricineae</taxon>
        <taxon>Strophariaceae</taxon>
        <taxon>Agrocybe</taxon>
    </lineage>
</organism>
<comment type="caution">
    <text evidence="2">The sequence shown here is derived from an EMBL/GenBank/DDBJ whole genome shotgun (WGS) entry which is preliminary data.</text>
</comment>